<organism evidence="2 3">
    <name type="scientific">Candidatus Woesebacteria bacterium RIFCSPLOWO2_01_FULL_39_10b</name>
    <dbReference type="NCBI Taxonomy" id="1802517"/>
    <lineage>
        <taxon>Bacteria</taxon>
        <taxon>Candidatus Woeseibacteriota</taxon>
    </lineage>
</organism>
<accession>A0A1F8B9Q6</accession>
<evidence type="ECO:0000313" key="3">
    <source>
        <dbReference type="Proteomes" id="UP000176404"/>
    </source>
</evidence>
<evidence type="ECO:0000259" key="1">
    <source>
        <dbReference type="Pfam" id="PF13482"/>
    </source>
</evidence>
<name>A0A1F8B9Q6_9BACT</name>
<gene>
    <name evidence="2" type="ORF">A2892_01805</name>
</gene>
<dbReference type="InterPro" id="IPR012337">
    <property type="entry name" value="RNaseH-like_sf"/>
</dbReference>
<dbReference type="AlphaFoldDB" id="A0A1F8B9Q6"/>
<dbReference type="InterPro" id="IPR036397">
    <property type="entry name" value="RNaseH_sf"/>
</dbReference>
<reference evidence="2 3" key="1">
    <citation type="journal article" date="2016" name="Nat. Commun.">
        <title>Thousands of microbial genomes shed light on interconnected biogeochemical processes in an aquifer system.</title>
        <authorList>
            <person name="Anantharaman K."/>
            <person name="Brown C.T."/>
            <person name="Hug L.A."/>
            <person name="Sharon I."/>
            <person name="Castelle C.J."/>
            <person name="Probst A.J."/>
            <person name="Thomas B.C."/>
            <person name="Singh A."/>
            <person name="Wilkins M.J."/>
            <person name="Karaoz U."/>
            <person name="Brodie E.L."/>
            <person name="Williams K.H."/>
            <person name="Hubbard S.S."/>
            <person name="Banfield J.F."/>
        </authorList>
    </citation>
    <scope>NUCLEOTIDE SEQUENCE [LARGE SCALE GENOMIC DNA]</scope>
</reference>
<protein>
    <recommendedName>
        <fullName evidence="1">YprB ribonuclease H-like domain-containing protein</fullName>
    </recommendedName>
</protein>
<dbReference type="GO" id="GO:0003676">
    <property type="term" value="F:nucleic acid binding"/>
    <property type="evidence" value="ECO:0007669"/>
    <property type="project" value="InterPro"/>
</dbReference>
<sequence>MYGEVFFDVETKKLFSDIKGDNPADLGVSIVSLYTRILDNSYQEVKGKLQSFWEHDFDRMWKIFQEADRIIGFNSIAFDVPALSPYSNFSFKKLPHFDIMAKVKDIFGKRISLDAIAKETLDREKKETGLKAVYYWEKKDNESLEKLKKYCEDDVLITRDIYDFVLKNGHLLFKDRWNTLRKVKLDFFYPEKSSKDTQIGLF</sequence>
<dbReference type="Proteomes" id="UP000176404">
    <property type="component" value="Unassembled WGS sequence"/>
</dbReference>
<dbReference type="Gene3D" id="3.30.420.10">
    <property type="entry name" value="Ribonuclease H-like superfamily/Ribonuclease H"/>
    <property type="match status" value="1"/>
</dbReference>
<feature type="domain" description="YprB ribonuclease H-like" evidence="1">
    <location>
        <begin position="5"/>
        <end position="163"/>
    </location>
</feature>
<proteinExistence type="predicted"/>
<dbReference type="EMBL" id="MGHD01000003">
    <property type="protein sequence ID" value="OGM60757.1"/>
    <property type="molecule type" value="Genomic_DNA"/>
</dbReference>
<evidence type="ECO:0000313" key="2">
    <source>
        <dbReference type="EMBL" id="OGM60757.1"/>
    </source>
</evidence>
<dbReference type="Pfam" id="PF13482">
    <property type="entry name" value="RNase_H_2"/>
    <property type="match status" value="1"/>
</dbReference>
<dbReference type="SUPFAM" id="SSF53098">
    <property type="entry name" value="Ribonuclease H-like"/>
    <property type="match status" value="1"/>
</dbReference>
<dbReference type="InterPro" id="IPR038720">
    <property type="entry name" value="YprB_RNase_H-like_dom"/>
</dbReference>
<comment type="caution">
    <text evidence="2">The sequence shown here is derived from an EMBL/GenBank/DDBJ whole genome shotgun (WGS) entry which is preliminary data.</text>
</comment>
<dbReference type="STRING" id="1802517.A2892_01805"/>